<gene>
    <name evidence="2" type="ORF">P7K49_030973</name>
</gene>
<feature type="compositionally biased region" description="Basic and acidic residues" evidence="1">
    <location>
        <begin position="176"/>
        <end position="213"/>
    </location>
</feature>
<accession>A0ABQ9U4L0</accession>
<sequence>MSALANVSLSLVPIPGLSRTHFCSRRPPRPRPSKRKDYNPQKAPRLRAIRLVEPPTAANRTPGERCWPGCSGAGSQLAMGSTESSESRRVSFGVDEEERVRVLQGVQVSSAARGGHAGGGGLPPLARTKLRGYASPRLTALELLDTSFRDGVNSGTRRPGHVPSPVRASGSGYAEGCRRKGERKEGRKGGRGEGRREGGGREEGREGGREGGREKRRKEIRQ</sequence>
<feature type="region of interest" description="Disordered" evidence="1">
    <location>
        <begin position="18"/>
        <end position="68"/>
    </location>
</feature>
<feature type="compositionally biased region" description="Basic residues" evidence="1">
    <location>
        <begin position="22"/>
        <end position="34"/>
    </location>
</feature>
<dbReference type="EMBL" id="JASSZA010000016">
    <property type="protein sequence ID" value="KAK2091689.1"/>
    <property type="molecule type" value="Genomic_DNA"/>
</dbReference>
<organism evidence="2 3">
    <name type="scientific">Saguinus oedipus</name>
    <name type="common">Cotton-top tamarin</name>
    <name type="synonym">Oedipomidas oedipus</name>
    <dbReference type="NCBI Taxonomy" id="9490"/>
    <lineage>
        <taxon>Eukaryota</taxon>
        <taxon>Metazoa</taxon>
        <taxon>Chordata</taxon>
        <taxon>Craniata</taxon>
        <taxon>Vertebrata</taxon>
        <taxon>Euteleostomi</taxon>
        <taxon>Mammalia</taxon>
        <taxon>Eutheria</taxon>
        <taxon>Euarchontoglires</taxon>
        <taxon>Primates</taxon>
        <taxon>Haplorrhini</taxon>
        <taxon>Platyrrhini</taxon>
        <taxon>Cebidae</taxon>
        <taxon>Callitrichinae</taxon>
        <taxon>Saguinus</taxon>
    </lineage>
</organism>
<dbReference type="Proteomes" id="UP001266305">
    <property type="component" value="Unassembled WGS sequence"/>
</dbReference>
<keyword evidence="3" id="KW-1185">Reference proteome</keyword>
<evidence type="ECO:0000256" key="1">
    <source>
        <dbReference type="SAM" id="MobiDB-lite"/>
    </source>
</evidence>
<name>A0ABQ9U4L0_SAGOE</name>
<reference evidence="2 3" key="1">
    <citation type="submission" date="2023-05" db="EMBL/GenBank/DDBJ databases">
        <title>B98-5 Cell Line De Novo Hybrid Assembly: An Optical Mapping Approach.</title>
        <authorList>
            <person name="Kananen K."/>
            <person name="Auerbach J.A."/>
            <person name="Kautto E."/>
            <person name="Blachly J.S."/>
        </authorList>
    </citation>
    <scope>NUCLEOTIDE SEQUENCE [LARGE SCALE GENOMIC DNA]</scope>
    <source>
        <strain evidence="2">B95-8</strain>
        <tissue evidence="2">Cell line</tissue>
    </source>
</reference>
<protein>
    <submittedName>
        <fullName evidence="2">Uncharacterized protein</fullName>
    </submittedName>
</protein>
<evidence type="ECO:0000313" key="3">
    <source>
        <dbReference type="Proteomes" id="UP001266305"/>
    </source>
</evidence>
<proteinExistence type="predicted"/>
<comment type="caution">
    <text evidence="2">The sequence shown here is derived from an EMBL/GenBank/DDBJ whole genome shotgun (WGS) entry which is preliminary data.</text>
</comment>
<feature type="region of interest" description="Disordered" evidence="1">
    <location>
        <begin position="151"/>
        <end position="222"/>
    </location>
</feature>
<evidence type="ECO:0000313" key="2">
    <source>
        <dbReference type="EMBL" id="KAK2091689.1"/>
    </source>
</evidence>